<dbReference type="InterPro" id="IPR013087">
    <property type="entry name" value="Znf_C2H2_type"/>
</dbReference>
<dbReference type="PROSITE" id="PS50157">
    <property type="entry name" value="ZINC_FINGER_C2H2_2"/>
    <property type="match status" value="1"/>
</dbReference>
<evidence type="ECO:0000313" key="3">
    <source>
        <dbReference type="EMBL" id="KAH8991495.1"/>
    </source>
</evidence>
<keyword evidence="1" id="KW-0863">Zinc-finger</keyword>
<name>A0AAD4LGG2_9AGAM</name>
<gene>
    <name evidence="3" type="ORF">EDB92DRAFT_660417</name>
</gene>
<protein>
    <recommendedName>
        <fullName evidence="2">C2H2-type domain-containing protein</fullName>
    </recommendedName>
</protein>
<organism evidence="3 4">
    <name type="scientific">Lactarius akahatsu</name>
    <dbReference type="NCBI Taxonomy" id="416441"/>
    <lineage>
        <taxon>Eukaryota</taxon>
        <taxon>Fungi</taxon>
        <taxon>Dikarya</taxon>
        <taxon>Basidiomycota</taxon>
        <taxon>Agaricomycotina</taxon>
        <taxon>Agaricomycetes</taxon>
        <taxon>Russulales</taxon>
        <taxon>Russulaceae</taxon>
        <taxon>Lactarius</taxon>
    </lineage>
</organism>
<proteinExistence type="predicted"/>
<dbReference type="EMBL" id="JAKELL010000026">
    <property type="protein sequence ID" value="KAH8991495.1"/>
    <property type="molecule type" value="Genomic_DNA"/>
</dbReference>
<feature type="domain" description="C2H2-type" evidence="2">
    <location>
        <begin position="366"/>
        <end position="394"/>
    </location>
</feature>
<evidence type="ECO:0000256" key="1">
    <source>
        <dbReference type="PROSITE-ProRule" id="PRU00042"/>
    </source>
</evidence>
<evidence type="ECO:0000313" key="4">
    <source>
        <dbReference type="Proteomes" id="UP001201163"/>
    </source>
</evidence>
<dbReference type="Proteomes" id="UP001201163">
    <property type="component" value="Unassembled WGS sequence"/>
</dbReference>
<dbReference type="PROSITE" id="PS00028">
    <property type="entry name" value="ZINC_FINGER_C2H2_1"/>
    <property type="match status" value="1"/>
</dbReference>
<keyword evidence="4" id="KW-1185">Reference proteome</keyword>
<sequence>MRQSRGVPNGSNSISNSEAWIISIFTRLPLVSLTIDSSYRLAAHHYYPRTVMAPNAEGEQYCGPLSHDGLDDDDFYLDFLQQVTHYPDDYHHGPSATVNALPHVQDIPPLSRVGDAPLSSIVEFPFVEQRLSLGLSHSQDLLEGAFFTEGSSPPPSLRETVCDDRDLFWTMMALGYSPEFPLSAYDQHAFSWDAPQPPLDQSGQVCHLPIPQEAPQSPGADPVLESCRITGLTSEPSLSQNLNIFPCGPISETGYHDAMGADHSGLIQASTTTIQESPVDTSAATIHINERLMYPTTSPQALWGYVDGFPGISTNDHGSTIPYTVHQNEEAASPNFQSALQTGHPAITSLITSSQVTPVDDISGTLWCPICGISFSQRQGLNRHSRDKHAPRNTCHLCGTYEWSPGRRYMFIKHLERHHPEAVLAY</sequence>
<dbReference type="SMART" id="SM00355">
    <property type="entry name" value="ZnF_C2H2"/>
    <property type="match status" value="2"/>
</dbReference>
<dbReference type="GO" id="GO:0008270">
    <property type="term" value="F:zinc ion binding"/>
    <property type="evidence" value="ECO:0007669"/>
    <property type="project" value="UniProtKB-KW"/>
</dbReference>
<reference evidence="3" key="1">
    <citation type="submission" date="2022-01" db="EMBL/GenBank/DDBJ databases">
        <title>Comparative genomics reveals a dynamic genome evolution in the ectomycorrhizal milk-cap (Lactarius) mushrooms.</title>
        <authorList>
            <consortium name="DOE Joint Genome Institute"/>
            <person name="Lebreton A."/>
            <person name="Tang N."/>
            <person name="Kuo A."/>
            <person name="LaButti K."/>
            <person name="Drula E."/>
            <person name="Barry K."/>
            <person name="Clum A."/>
            <person name="Lipzen A."/>
            <person name="Mousain D."/>
            <person name="Ng V."/>
            <person name="Wang R."/>
            <person name="Wang X."/>
            <person name="Dai Y."/>
            <person name="Henrissat B."/>
            <person name="Grigoriev I.V."/>
            <person name="Guerin-Laguette A."/>
            <person name="Yu F."/>
            <person name="Martin F.M."/>
        </authorList>
    </citation>
    <scope>NUCLEOTIDE SEQUENCE</scope>
    <source>
        <strain evidence="3">QP</strain>
    </source>
</reference>
<keyword evidence="1" id="KW-0479">Metal-binding</keyword>
<evidence type="ECO:0000259" key="2">
    <source>
        <dbReference type="PROSITE" id="PS50157"/>
    </source>
</evidence>
<dbReference type="Gene3D" id="3.30.160.60">
    <property type="entry name" value="Classic Zinc Finger"/>
    <property type="match status" value="1"/>
</dbReference>
<accession>A0AAD4LGG2</accession>
<comment type="caution">
    <text evidence="3">The sequence shown here is derived from an EMBL/GenBank/DDBJ whole genome shotgun (WGS) entry which is preliminary data.</text>
</comment>
<keyword evidence="1" id="KW-0862">Zinc</keyword>
<dbReference type="AlphaFoldDB" id="A0AAD4LGG2"/>